<evidence type="ECO:0000313" key="2">
    <source>
        <dbReference type="EMBL" id="RZC35232.1"/>
    </source>
</evidence>
<keyword evidence="1" id="KW-1133">Transmembrane helix</keyword>
<proteinExistence type="predicted"/>
<dbReference type="OrthoDB" id="7042322at2759"/>
<dbReference type="EMBL" id="QDEB01072792">
    <property type="protein sequence ID" value="RZC35232.1"/>
    <property type="molecule type" value="Genomic_DNA"/>
</dbReference>
<keyword evidence="1" id="KW-0812">Transmembrane</keyword>
<gene>
    <name evidence="2" type="ORF">BDFB_005516</name>
</gene>
<dbReference type="AlphaFoldDB" id="A0A482VQN6"/>
<comment type="caution">
    <text evidence="2">The sequence shown here is derived from an EMBL/GenBank/DDBJ whole genome shotgun (WGS) entry which is preliminary data.</text>
</comment>
<sequence>FQSLRKDEETGEITTRFNCETGEEESVITSAPIRGKPKVFKIPSSYYMNSAKRNEEKVRCEYPPTAATAVLYLLPTTILFYPILGIITVTIEVIIHIWAHRKNKLLKNKNLYYQSPLHIICKEFCGACKEENSKMKITMLHERRADKIKKYGLEYVRRIVT</sequence>
<reference evidence="2 3" key="1">
    <citation type="submission" date="2017-03" db="EMBL/GenBank/DDBJ databases">
        <title>Genome of the blue death feigning beetle - Asbolus verrucosus.</title>
        <authorList>
            <person name="Rider S.D."/>
        </authorList>
    </citation>
    <scope>NUCLEOTIDE SEQUENCE [LARGE SCALE GENOMIC DNA]</scope>
    <source>
        <strain evidence="2">Butters</strain>
        <tissue evidence="2">Head and leg muscle</tissue>
    </source>
</reference>
<keyword evidence="3" id="KW-1185">Reference proteome</keyword>
<dbReference type="Proteomes" id="UP000292052">
    <property type="component" value="Unassembled WGS sequence"/>
</dbReference>
<accession>A0A482VQN6</accession>
<evidence type="ECO:0000256" key="1">
    <source>
        <dbReference type="SAM" id="Phobius"/>
    </source>
</evidence>
<keyword evidence="1" id="KW-0472">Membrane</keyword>
<feature type="transmembrane region" description="Helical" evidence="1">
    <location>
        <begin position="78"/>
        <end position="99"/>
    </location>
</feature>
<name>A0A482VQN6_ASBVE</name>
<protein>
    <submittedName>
        <fullName evidence="2">Uncharacterized protein</fullName>
    </submittedName>
</protein>
<evidence type="ECO:0000313" key="3">
    <source>
        <dbReference type="Proteomes" id="UP000292052"/>
    </source>
</evidence>
<organism evidence="2 3">
    <name type="scientific">Asbolus verrucosus</name>
    <name type="common">Desert ironclad beetle</name>
    <dbReference type="NCBI Taxonomy" id="1661398"/>
    <lineage>
        <taxon>Eukaryota</taxon>
        <taxon>Metazoa</taxon>
        <taxon>Ecdysozoa</taxon>
        <taxon>Arthropoda</taxon>
        <taxon>Hexapoda</taxon>
        <taxon>Insecta</taxon>
        <taxon>Pterygota</taxon>
        <taxon>Neoptera</taxon>
        <taxon>Endopterygota</taxon>
        <taxon>Coleoptera</taxon>
        <taxon>Polyphaga</taxon>
        <taxon>Cucujiformia</taxon>
        <taxon>Tenebrionidae</taxon>
        <taxon>Pimeliinae</taxon>
        <taxon>Asbolus</taxon>
    </lineage>
</organism>
<feature type="non-terminal residue" evidence="2">
    <location>
        <position position="1"/>
    </location>
</feature>